<name>A0AAU7W304_9MICO</name>
<reference evidence="2" key="1">
    <citation type="submission" date="2024-05" db="EMBL/GenBank/DDBJ databases">
        <authorList>
            <person name="Yu L."/>
        </authorList>
    </citation>
    <scope>NUCLEOTIDE SEQUENCE</scope>
    <source>
        <strain evidence="2">G08B096</strain>
    </source>
</reference>
<dbReference type="EMBL" id="CP158374">
    <property type="protein sequence ID" value="XBX81208.1"/>
    <property type="molecule type" value="Genomic_DNA"/>
</dbReference>
<gene>
    <name evidence="2" type="ORF">ABIQ69_11375</name>
</gene>
<evidence type="ECO:0000256" key="1">
    <source>
        <dbReference type="SAM" id="MobiDB-lite"/>
    </source>
</evidence>
<dbReference type="AlphaFoldDB" id="A0AAU7W304"/>
<feature type="compositionally biased region" description="Basic residues" evidence="1">
    <location>
        <begin position="97"/>
        <end position="107"/>
    </location>
</feature>
<evidence type="ECO:0000313" key="2">
    <source>
        <dbReference type="EMBL" id="XBX81208.1"/>
    </source>
</evidence>
<dbReference type="RefSeq" id="WP_350347230.1">
    <property type="nucleotide sequence ID" value="NZ_CP158374.1"/>
</dbReference>
<accession>A0AAU7W304</accession>
<sequence>MSVHVGIELPNDVYRALVPQAERCDTQVPKLIALGVTNSVRGVTAAAGRHDRELRDAAIAVLNGQLWTDNRIAGALGLSPSSVGSVRERLGLPKRSTTGRRKREQAA</sequence>
<feature type="region of interest" description="Disordered" evidence="1">
    <location>
        <begin position="79"/>
        <end position="107"/>
    </location>
</feature>
<protein>
    <submittedName>
        <fullName evidence="2">Uncharacterized protein</fullName>
    </submittedName>
</protein>
<organism evidence="2">
    <name type="scientific">Agromyces sp. G08B096</name>
    <dbReference type="NCBI Taxonomy" id="3156399"/>
    <lineage>
        <taxon>Bacteria</taxon>
        <taxon>Bacillati</taxon>
        <taxon>Actinomycetota</taxon>
        <taxon>Actinomycetes</taxon>
        <taxon>Micrococcales</taxon>
        <taxon>Microbacteriaceae</taxon>
        <taxon>Agromyces</taxon>
    </lineage>
</organism>
<proteinExistence type="predicted"/>